<dbReference type="EMBL" id="VZZJ01000031">
    <property type="protein sequence ID" value="KAB1070161.1"/>
    <property type="molecule type" value="Genomic_DNA"/>
</dbReference>
<protein>
    <submittedName>
        <fullName evidence="1">Uncharacterized protein</fullName>
    </submittedName>
</protein>
<name>A0A6N6MJD6_9HYPH</name>
<gene>
    <name evidence="1" type="ORF">F6X51_23625</name>
</gene>
<sequence length="430" mass="47042">MQATSQWVGNRHVWPVDRAGRPFRAFTVEPGAYLPVQHGDVFRAALLALFGHNPSETTGRIARSPAIAFDLVTFPEAFLPTDDLVSLMPAIARASGSLGCIHVGLRPSVENSHLFTAIEVRRLLKALSQVPALVRSDLAAFKRWFRARHSPAPLNLGCVIARDADDALRVCLHPKAVRSRFEVDVLAENHMAEGSLLSVITLRPRDKRLPSLTLQPILCSDALDLQTDRPDAAPLVALNREASVLGEDPPDHVDVVTLATCTPQPSLDVHKGGRRNWHPEFRQAFIRAASSGGFERHHRSVFVVANFLDVLGSAGGLSGLSGLFQPTAAAIAHPNFVWTQAYGRPDQPRGAERAWRYAGEDGSMPLGWRTDGFFAALQPHSTGDGVARMFGFTLPRLPRELTPWTMPGGLTECRLLTGRVENGRIVFRKA</sequence>
<evidence type="ECO:0000313" key="2">
    <source>
        <dbReference type="Proteomes" id="UP000441523"/>
    </source>
</evidence>
<keyword evidence="2" id="KW-1185">Reference proteome</keyword>
<evidence type="ECO:0000313" key="1">
    <source>
        <dbReference type="EMBL" id="KAB1070161.1"/>
    </source>
</evidence>
<dbReference type="RefSeq" id="WP_150966126.1">
    <property type="nucleotide sequence ID" value="NZ_VZZJ01000031.1"/>
</dbReference>
<dbReference type="Proteomes" id="UP000441523">
    <property type="component" value="Unassembled WGS sequence"/>
</dbReference>
<dbReference type="AlphaFoldDB" id="A0A6N6MJD6"/>
<reference evidence="1 2" key="1">
    <citation type="submission" date="2019-09" db="EMBL/GenBank/DDBJ databases">
        <title>YIM 132548 draft genome.</title>
        <authorList>
            <person name="Jiang L."/>
        </authorList>
    </citation>
    <scope>NUCLEOTIDE SEQUENCE [LARGE SCALE GENOMIC DNA]</scope>
    <source>
        <strain evidence="1 2">YIM 132548</strain>
    </source>
</reference>
<proteinExistence type="predicted"/>
<comment type="caution">
    <text evidence="1">The sequence shown here is derived from an EMBL/GenBank/DDBJ whole genome shotgun (WGS) entry which is preliminary data.</text>
</comment>
<organism evidence="1 2">
    <name type="scientific">Methylobacterium planeticum</name>
    <dbReference type="NCBI Taxonomy" id="2615211"/>
    <lineage>
        <taxon>Bacteria</taxon>
        <taxon>Pseudomonadati</taxon>
        <taxon>Pseudomonadota</taxon>
        <taxon>Alphaproteobacteria</taxon>
        <taxon>Hyphomicrobiales</taxon>
        <taxon>Methylobacteriaceae</taxon>
        <taxon>Methylobacterium</taxon>
    </lineage>
</organism>
<accession>A0A6N6MJD6</accession>